<dbReference type="InterPro" id="IPR016181">
    <property type="entry name" value="Acyl_CoA_acyltransferase"/>
</dbReference>
<dbReference type="CDD" id="cd04301">
    <property type="entry name" value="NAT_SF"/>
    <property type="match status" value="1"/>
</dbReference>
<evidence type="ECO:0000259" key="3">
    <source>
        <dbReference type="PROSITE" id="PS51186"/>
    </source>
</evidence>
<feature type="domain" description="N-acetyltransferase" evidence="3">
    <location>
        <begin position="1"/>
        <end position="160"/>
    </location>
</feature>
<dbReference type="SUPFAM" id="SSF55729">
    <property type="entry name" value="Acyl-CoA N-acyltransferases (Nat)"/>
    <property type="match status" value="1"/>
</dbReference>
<name>A0ABT4XVB0_9RHOB</name>
<accession>A0ABT4XVB0</accession>
<dbReference type="PANTHER" id="PTHR43072:SF23">
    <property type="entry name" value="UPF0039 PROTEIN C11D3.02C"/>
    <property type="match status" value="1"/>
</dbReference>
<dbReference type="PROSITE" id="PS51186">
    <property type="entry name" value="GNAT"/>
    <property type="match status" value="1"/>
</dbReference>
<evidence type="ECO:0000313" key="5">
    <source>
        <dbReference type="Proteomes" id="UP001210720"/>
    </source>
</evidence>
<dbReference type="PANTHER" id="PTHR43072">
    <property type="entry name" value="N-ACETYLTRANSFERASE"/>
    <property type="match status" value="1"/>
</dbReference>
<evidence type="ECO:0000313" key="4">
    <source>
        <dbReference type="EMBL" id="MDA7425894.1"/>
    </source>
</evidence>
<sequence>MIIRPAIPSDAPGIAAIWNDVILNTSVTFTTETKTTEGLIEDIESRGHGFQVAEDQGQLIGFATYSAFRGGPGYAHTKEHSIQLAPEARGQGAGRALMSALEHAARQEGVHSLWAGVSGENPDGVAFHSAIGFEQVARLPQVGFKFGRWMDLVLMQKFLDLSR</sequence>
<dbReference type="EMBL" id="JAQIOY010000006">
    <property type="protein sequence ID" value="MDA7425894.1"/>
    <property type="molecule type" value="Genomic_DNA"/>
</dbReference>
<dbReference type="Gene3D" id="3.40.630.30">
    <property type="match status" value="1"/>
</dbReference>
<evidence type="ECO:0000256" key="2">
    <source>
        <dbReference type="ARBA" id="ARBA00023315"/>
    </source>
</evidence>
<proteinExistence type="predicted"/>
<dbReference type="Pfam" id="PF00583">
    <property type="entry name" value="Acetyltransf_1"/>
    <property type="match status" value="1"/>
</dbReference>
<dbReference type="InterPro" id="IPR000182">
    <property type="entry name" value="GNAT_dom"/>
</dbReference>
<keyword evidence="1" id="KW-0808">Transferase</keyword>
<dbReference type="Proteomes" id="UP001210720">
    <property type="component" value="Unassembled WGS sequence"/>
</dbReference>
<keyword evidence="2" id="KW-0012">Acyltransferase</keyword>
<reference evidence="4 5" key="1">
    <citation type="submission" date="2023-01" db="EMBL/GenBank/DDBJ databases">
        <title>Thalassococcus onchidii sp. nov., isolated from a marine invertebrate from the South China Sea.</title>
        <authorList>
            <person name="Xu S."/>
            <person name="Liu Z."/>
            <person name="Xu Y."/>
        </authorList>
    </citation>
    <scope>NUCLEOTIDE SEQUENCE [LARGE SCALE GENOMIC DNA]</scope>
    <source>
        <strain evidence="4 5">KCTC 32084</strain>
    </source>
</reference>
<dbReference type="RefSeq" id="WP_271433252.1">
    <property type="nucleotide sequence ID" value="NZ_JAQIOY010000006.1"/>
</dbReference>
<evidence type="ECO:0000256" key="1">
    <source>
        <dbReference type="ARBA" id="ARBA00022679"/>
    </source>
</evidence>
<protein>
    <submittedName>
        <fullName evidence="4">GNAT family N-acetyltransferase</fullName>
    </submittedName>
</protein>
<organism evidence="4 5">
    <name type="scientific">Thalassococcus lentus</name>
    <dbReference type="NCBI Taxonomy" id="1210524"/>
    <lineage>
        <taxon>Bacteria</taxon>
        <taxon>Pseudomonadati</taxon>
        <taxon>Pseudomonadota</taxon>
        <taxon>Alphaproteobacteria</taxon>
        <taxon>Rhodobacterales</taxon>
        <taxon>Roseobacteraceae</taxon>
        <taxon>Thalassococcus</taxon>
    </lineage>
</organism>
<keyword evidence="5" id="KW-1185">Reference proteome</keyword>
<comment type="caution">
    <text evidence="4">The sequence shown here is derived from an EMBL/GenBank/DDBJ whole genome shotgun (WGS) entry which is preliminary data.</text>
</comment>
<gene>
    <name evidence="4" type="ORF">PFY00_14265</name>
</gene>